<evidence type="ECO:0000313" key="3">
    <source>
        <dbReference type="Proteomes" id="UP000073816"/>
    </source>
</evidence>
<proteinExistence type="predicted"/>
<keyword evidence="1" id="KW-1133">Transmembrane helix</keyword>
<keyword evidence="1" id="KW-0812">Transmembrane</keyword>
<feature type="transmembrane region" description="Helical" evidence="1">
    <location>
        <begin position="39"/>
        <end position="59"/>
    </location>
</feature>
<dbReference type="RefSeq" id="WP_067542675.1">
    <property type="nucleotide sequence ID" value="NZ_CP012836.1"/>
</dbReference>
<dbReference type="PATRIC" id="fig|1727163.4.peg.277"/>
<gene>
    <name evidence="2" type="ORF">AO498_01335</name>
</gene>
<organism evidence="2 3">
    <name type="scientific">Algoriphagus sanaruensis</name>
    <dbReference type="NCBI Taxonomy" id="1727163"/>
    <lineage>
        <taxon>Bacteria</taxon>
        <taxon>Pseudomonadati</taxon>
        <taxon>Bacteroidota</taxon>
        <taxon>Cytophagia</taxon>
        <taxon>Cytophagales</taxon>
        <taxon>Cyclobacteriaceae</taxon>
        <taxon>Algoriphagus</taxon>
    </lineage>
</organism>
<keyword evidence="1" id="KW-0472">Membrane</keyword>
<name>A0A142EIR0_9BACT</name>
<dbReference type="EMBL" id="CP012836">
    <property type="protein sequence ID" value="AMQ55015.1"/>
    <property type="molecule type" value="Genomic_DNA"/>
</dbReference>
<feature type="transmembrane region" description="Helical" evidence="1">
    <location>
        <begin position="215"/>
        <end position="233"/>
    </location>
</feature>
<reference evidence="3" key="1">
    <citation type="submission" date="2015-09" db="EMBL/GenBank/DDBJ databases">
        <title>Complete sequence of Algoriphagus sp. M8-2.</title>
        <authorList>
            <person name="Shintani M."/>
        </authorList>
    </citation>
    <scope>NUCLEOTIDE SEQUENCE [LARGE SCALE GENOMIC DNA]</scope>
    <source>
        <strain evidence="3">M8-2</strain>
    </source>
</reference>
<keyword evidence="3" id="KW-1185">Reference proteome</keyword>
<protein>
    <recommendedName>
        <fullName evidence="4">Prenyltransferase</fullName>
    </recommendedName>
</protein>
<accession>A0A142EIR0</accession>
<sequence>MAFQKQILRWISRLSLDVVAGALSGLLFFSRLFRVQIDPIVYLLLGTAVWCIYTTDHILDSKKGNDPVPERYAFHAKYGKFLGLLVGILAIQGVLLAYRFLGLGIEFYLSLGLVLVIGLTMVMVRKAGSTGGLIKEFSTALFYVLGISWLPMLRMPAVEWSGFHFLFLGLYVGLAFLNLLMLSVLDRKEDQSQGFGSAALLFDPVILISWIRKGLIWLIFLALGVFIFLPSFYRPFACMLLLMLLVHYFTFFSNHLSIDHKRRQMEAAFLIPALLIVL</sequence>
<evidence type="ECO:0008006" key="4">
    <source>
        <dbReference type="Google" id="ProtNLM"/>
    </source>
</evidence>
<dbReference type="Proteomes" id="UP000073816">
    <property type="component" value="Chromosome"/>
</dbReference>
<feature type="transmembrane region" description="Helical" evidence="1">
    <location>
        <begin position="136"/>
        <end position="153"/>
    </location>
</feature>
<dbReference type="OrthoDB" id="976812at2"/>
<feature type="transmembrane region" description="Helical" evidence="1">
    <location>
        <begin position="14"/>
        <end position="33"/>
    </location>
</feature>
<dbReference type="AlphaFoldDB" id="A0A142EIR0"/>
<dbReference type="KEGG" id="alm:AO498_01335"/>
<dbReference type="STRING" id="1727163.AO498_01335"/>
<feature type="transmembrane region" description="Helical" evidence="1">
    <location>
        <begin position="107"/>
        <end position="124"/>
    </location>
</feature>
<reference evidence="2 3" key="2">
    <citation type="journal article" date="2016" name="Genome Announc.">
        <title>Complete Genome Sequence of Algoriphagus sp. Strain M8-2, Isolated from a Brackish Lake.</title>
        <authorList>
            <person name="Muraguchi Y."/>
            <person name="Kushimoto K."/>
            <person name="Ohtsubo Y."/>
            <person name="Suzuki T."/>
            <person name="Dohra H."/>
            <person name="Kimbara K."/>
            <person name="Shintani M."/>
        </authorList>
    </citation>
    <scope>NUCLEOTIDE SEQUENCE [LARGE SCALE GENOMIC DNA]</scope>
    <source>
        <strain evidence="2 3">M8-2</strain>
    </source>
</reference>
<evidence type="ECO:0000313" key="2">
    <source>
        <dbReference type="EMBL" id="AMQ55015.1"/>
    </source>
</evidence>
<feature type="transmembrane region" description="Helical" evidence="1">
    <location>
        <begin position="165"/>
        <end position="185"/>
    </location>
</feature>
<evidence type="ECO:0000256" key="1">
    <source>
        <dbReference type="SAM" id="Phobius"/>
    </source>
</evidence>
<feature type="transmembrane region" description="Helical" evidence="1">
    <location>
        <begin position="239"/>
        <end position="256"/>
    </location>
</feature>
<feature type="transmembrane region" description="Helical" evidence="1">
    <location>
        <begin position="80"/>
        <end position="101"/>
    </location>
</feature>